<sequence>MINSPGWTQSRISENENLETPISFTKTKIASESYESVGVFDVNDDKVPDLVSGAFWYEGPDYVIRHFIGSSQRYGEYWDDFSTIPMDVNGDGRLDFITGGWFGGQLVWKENPGNEQEWQVHKIAETGNIETTRAWDIDGDGILEVIPNTPNDSLVIYHLIGDEQGKGTGRFKAYGIMGKHGHGLGFGDINGDGRGDLLVHNGWLEAPKEPFSGTWAFHSDFNFGTASIPILVVDVNQDGLNDAIVGQAHGYGLDWYKQKVDDRTKVRSWTKHPIDLYNSQFHTMEWVDLDGDGQMELLTGKRYRAHNGHDPGGNDPVGIYYYKWNGESFSKQVISYGIFGKGKGTGIYFVVKDLNGSGRKDIIVAGKDGLYIFYNKPI</sequence>
<dbReference type="Gene3D" id="2.130.10.130">
    <property type="entry name" value="Integrin alpha, N-terminal"/>
    <property type="match status" value="2"/>
</dbReference>
<dbReference type="Pfam" id="PF13517">
    <property type="entry name" value="FG-GAP_3"/>
    <property type="match status" value="2"/>
</dbReference>
<keyword evidence="3" id="KW-1185">Reference proteome</keyword>
<protein>
    <submittedName>
        <fullName evidence="2">VCBS repeat-containing protein</fullName>
    </submittedName>
</protein>
<gene>
    <name evidence="2" type="ORF">K8352_04895</name>
</gene>
<accession>A0AAE3ESC5</accession>
<reference evidence="2" key="1">
    <citation type="submission" date="2023-02" db="EMBL/GenBank/DDBJ databases">
        <title>Genome of Flavobacteriaceae gen. nov. sp. strain F89.</title>
        <authorList>
            <person name="Wang Y."/>
        </authorList>
    </citation>
    <scope>NUCLEOTIDE SEQUENCE</scope>
    <source>
        <strain evidence="2">F89</strain>
    </source>
</reference>
<dbReference type="RefSeq" id="WP_317901213.1">
    <property type="nucleotide sequence ID" value="NZ_JAIRBC010000005.1"/>
</dbReference>
<evidence type="ECO:0000256" key="1">
    <source>
        <dbReference type="ARBA" id="ARBA00022729"/>
    </source>
</evidence>
<dbReference type="PANTHER" id="PTHR44103">
    <property type="entry name" value="PROPROTEIN CONVERTASE P"/>
    <property type="match status" value="1"/>
</dbReference>
<dbReference type="EMBL" id="JAIRBC010000005">
    <property type="protein sequence ID" value="MCG2460073.1"/>
    <property type="molecule type" value="Genomic_DNA"/>
</dbReference>
<evidence type="ECO:0000313" key="2">
    <source>
        <dbReference type="EMBL" id="MCG2460073.1"/>
    </source>
</evidence>
<dbReference type="InterPro" id="IPR013517">
    <property type="entry name" value="FG-GAP"/>
</dbReference>
<name>A0AAE3ESC5_9FLAO</name>
<dbReference type="PANTHER" id="PTHR44103:SF1">
    <property type="entry name" value="PROPROTEIN CONVERTASE P"/>
    <property type="match status" value="1"/>
</dbReference>
<dbReference type="InterPro" id="IPR028994">
    <property type="entry name" value="Integrin_alpha_N"/>
</dbReference>
<dbReference type="SUPFAM" id="SSF69318">
    <property type="entry name" value="Integrin alpha N-terminal domain"/>
    <property type="match status" value="1"/>
</dbReference>
<comment type="caution">
    <text evidence="2">The sequence shown here is derived from an EMBL/GenBank/DDBJ whole genome shotgun (WGS) entry which is preliminary data.</text>
</comment>
<organism evidence="2 3">
    <name type="scientific">Cerina litoralis</name>
    <dbReference type="NCBI Taxonomy" id="2874477"/>
    <lineage>
        <taxon>Bacteria</taxon>
        <taxon>Pseudomonadati</taxon>
        <taxon>Bacteroidota</taxon>
        <taxon>Flavobacteriia</taxon>
        <taxon>Flavobacteriales</taxon>
        <taxon>Flavobacteriaceae</taxon>
        <taxon>Cerina</taxon>
    </lineage>
</organism>
<evidence type="ECO:0000313" key="3">
    <source>
        <dbReference type="Proteomes" id="UP001200642"/>
    </source>
</evidence>
<proteinExistence type="predicted"/>
<dbReference type="AlphaFoldDB" id="A0AAE3ESC5"/>
<keyword evidence="1" id="KW-0732">Signal</keyword>
<dbReference type="Proteomes" id="UP001200642">
    <property type="component" value="Unassembled WGS sequence"/>
</dbReference>